<dbReference type="AlphaFoldDB" id="A0A2A9D3T0"/>
<dbReference type="Proteomes" id="UP000224915">
    <property type="component" value="Unassembled WGS sequence"/>
</dbReference>
<reference evidence="3 4" key="1">
    <citation type="submission" date="2017-10" db="EMBL/GenBank/DDBJ databases">
        <title>Sequencing the genomes of 1000 actinobacteria strains.</title>
        <authorList>
            <person name="Klenk H.-P."/>
        </authorList>
    </citation>
    <scope>NUCLEOTIDE SEQUENCE [LARGE SCALE GENOMIC DNA]</scope>
    <source>
        <strain evidence="3 4">DSM 21801</strain>
    </source>
</reference>
<dbReference type="OrthoDB" id="9808822at2"/>
<sequence>MHDGFPEHSDHLDPTRAGTPVIVLASTDPLLRDLAIGAALLEVPGLVAVTHELTRDGGDRTGNPAYPGTGDGGAGDADGADAEVVLIRRVSDLTGLRERSHVEMEHACAGCAMREDAVPTIARLLDERPPAILLALPLDAEILPATRTLSSAMAPGGPLFGARLGSTVAVAGADGVLAQLAEGRDSVPAQVSGADLVLAPGQDERGRDVIDALRWRHSRMIDDAWEAWAAAAAAGSHDDDGLEMRCDPTADPCCYGLRRATEVEGAHVSDSGVWTLELTSERPFHPGRMLSLIPQLAPAGVTSRGVFWVPNRPDSACGIEAVDGSVIVGVAGPWEEAEQRTHLHVVGYGDASRAPWRAVRRAFEQALLDDDEARAGLSAWLGRPDPLAQYLGDPADLYRTAPPAA</sequence>
<name>A0A2A9D3T0_9MICO</name>
<dbReference type="RefSeq" id="WP_098469896.1">
    <property type="nucleotide sequence ID" value="NZ_PDJD01000001.1"/>
</dbReference>
<dbReference type="EMBL" id="PDJD01000001">
    <property type="protein sequence ID" value="PFG20996.1"/>
    <property type="molecule type" value="Genomic_DNA"/>
</dbReference>
<proteinExistence type="predicted"/>
<dbReference type="Pfam" id="PF07683">
    <property type="entry name" value="CobW_C"/>
    <property type="match status" value="1"/>
</dbReference>
<gene>
    <name evidence="3" type="ORF">ATL40_2615</name>
</gene>
<dbReference type="SMART" id="SM00833">
    <property type="entry name" value="CobW_C"/>
    <property type="match status" value="1"/>
</dbReference>
<dbReference type="InterPro" id="IPR011629">
    <property type="entry name" value="CobW-like_C"/>
</dbReference>
<organism evidence="3 4">
    <name type="scientific">Serinibacter salmoneus</name>
    <dbReference type="NCBI Taxonomy" id="556530"/>
    <lineage>
        <taxon>Bacteria</taxon>
        <taxon>Bacillati</taxon>
        <taxon>Actinomycetota</taxon>
        <taxon>Actinomycetes</taxon>
        <taxon>Micrococcales</taxon>
        <taxon>Beutenbergiaceae</taxon>
        <taxon>Serinibacter</taxon>
    </lineage>
</organism>
<accession>A0A2A9D3T0</accession>
<evidence type="ECO:0000259" key="2">
    <source>
        <dbReference type="SMART" id="SM00833"/>
    </source>
</evidence>
<feature type="region of interest" description="Disordered" evidence="1">
    <location>
        <begin position="54"/>
        <end position="77"/>
    </location>
</feature>
<evidence type="ECO:0000313" key="4">
    <source>
        <dbReference type="Proteomes" id="UP000224915"/>
    </source>
</evidence>
<evidence type="ECO:0000256" key="1">
    <source>
        <dbReference type="SAM" id="MobiDB-lite"/>
    </source>
</evidence>
<feature type="domain" description="CobW C-terminal" evidence="2">
    <location>
        <begin position="273"/>
        <end position="367"/>
    </location>
</feature>
<comment type="caution">
    <text evidence="3">The sequence shown here is derived from an EMBL/GenBank/DDBJ whole genome shotgun (WGS) entry which is preliminary data.</text>
</comment>
<evidence type="ECO:0000313" key="3">
    <source>
        <dbReference type="EMBL" id="PFG20996.1"/>
    </source>
</evidence>
<protein>
    <submittedName>
        <fullName evidence="3">G3E family GTPase</fullName>
    </submittedName>
</protein>
<keyword evidence="4" id="KW-1185">Reference proteome</keyword>